<feature type="region of interest" description="Disordered" evidence="2">
    <location>
        <begin position="878"/>
        <end position="897"/>
    </location>
</feature>
<dbReference type="InterPro" id="IPR001584">
    <property type="entry name" value="Integrase_cat-core"/>
</dbReference>
<feature type="domain" description="Integrase catalytic" evidence="3">
    <location>
        <begin position="1"/>
        <end position="159"/>
    </location>
</feature>
<reference evidence="4" key="2">
    <citation type="submission" date="2022-01" db="EMBL/GenBank/DDBJ databases">
        <authorList>
            <person name="Yamashiro T."/>
            <person name="Shiraishi A."/>
            <person name="Satake H."/>
            <person name="Nakayama K."/>
        </authorList>
    </citation>
    <scope>NUCLEOTIDE SEQUENCE</scope>
</reference>
<name>A0ABQ5DD14_9ASTR</name>
<evidence type="ECO:0000313" key="4">
    <source>
        <dbReference type="EMBL" id="GJT36835.1"/>
    </source>
</evidence>
<dbReference type="PANTHER" id="PTHR11439:SF495">
    <property type="entry name" value="REVERSE TRANSCRIPTASE, RNA-DEPENDENT DNA POLYMERASE-RELATED"/>
    <property type="match status" value="1"/>
</dbReference>
<dbReference type="CDD" id="cd09272">
    <property type="entry name" value="RNase_HI_RT_Ty1"/>
    <property type="match status" value="1"/>
</dbReference>
<feature type="coiled-coil region" evidence="1">
    <location>
        <begin position="928"/>
        <end position="955"/>
    </location>
</feature>
<dbReference type="EMBL" id="BQNB010015174">
    <property type="protein sequence ID" value="GJT36835.1"/>
    <property type="molecule type" value="Genomic_DNA"/>
</dbReference>
<evidence type="ECO:0000256" key="2">
    <source>
        <dbReference type="SAM" id="MobiDB-lite"/>
    </source>
</evidence>
<gene>
    <name evidence="4" type="ORF">Tco_0936700</name>
</gene>
<keyword evidence="5" id="KW-1185">Reference proteome</keyword>
<dbReference type="InterPro" id="IPR012337">
    <property type="entry name" value="RNaseH-like_sf"/>
</dbReference>
<dbReference type="InterPro" id="IPR013103">
    <property type="entry name" value="RVT_2"/>
</dbReference>
<evidence type="ECO:0000256" key="1">
    <source>
        <dbReference type="SAM" id="Coils"/>
    </source>
</evidence>
<organism evidence="4 5">
    <name type="scientific">Tanacetum coccineum</name>
    <dbReference type="NCBI Taxonomy" id="301880"/>
    <lineage>
        <taxon>Eukaryota</taxon>
        <taxon>Viridiplantae</taxon>
        <taxon>Streptophyta</taxon>
        <taxon>Embryophyta</taxon>
        <taxon>Tracheophyta</taxon>
        <taxon>Spermatophyta</taxon>
        <taxon>Magnoliopsida</taxon>
        <taxon>eudicotyledons</taxon>
        <taxon>Gunneridae</taxon>
        <taxon>Pentapetalae</taxon>
        <taxon>asterids</taxon>
        <taxon>campanulids</taxon>
        <taxon>Asterales</taxon>
        <taxon>Asteraceae</taxon>
        <taxon>Asteroideae</taxon>
        <taxon>Anthemideae</taxon>
        <taxon>Anthemidinae</taxon>
        <taxon>Tanacetum</taxon>
    </lineage>
</organism>
<dbReference type="Pfam" id="PF07727">
    <property type="entry name" value="RVT_2"/>
    <property type="match status" value="1"/>
</dbReference>
<proteinExistence type="predicted"/>
<comment type="caution">
    <text evidence="4">The sequence shown here is derived from an EMBL/GenBank/DDBJ whole genome shotgun (WGS) entry which is preliminary data.</text>
</comment>
<dbReference type="Proteomes" id="UP001151760">
    <property type="component" value="Unassembled WGS sequence"/>
</dbReference>
<protein>
    <submittedName>
        <fullName evidence="4">Ribonuclease H-like domain-containing protein</fullName>
    </submittedName>
</protein>
<reference evidence="4" key="1">
    <citation type="journal article" date="2022" name="Int. J. Mol. Sci.">
        <title>Draft Genome of Tanacetum Coccineum: Genomic Comparison of Closely Related Tanacetum-Family Plants.</title>
        <authorList>
            <person name="Yamashiro T."/>
            <person name="Shiraishi A."/>
            <person name="Nakayama K."/>
            <person name="Satake H."/>
        </authorList>
    </citation>
    <scope>NUCLEOTIDE SEQUENCE</scope>
</reference>
<accession>A0ABQ5DD14</accession>
<dbReference type="Pfam" id="PF25597">
    <property type="entry name" value="SH3_retrovirus"/>
    <property type="match status" value="1"/>
</dbReference>
<dbReference type="SUPFAM" id="SSF53098">
    <property type="entry name" value="Ribonuclease H-like"/>
    <property type="match status" value="1"/>
</dbReference>
<dbReference type="Pfam" id="PF00665">
    <property type="entry name" value="rve"/>
    <property type="match status" value="1"/>
</dbReference>
<dbReference type="PANTHER" id="PTHR11439">
    <property type="entry name" value="GAG-POL-RELATED RETROTRANSPOSON"/>
    <property type="match status" value="1"/>
</dbReference>
<evidence type="ECO:0000259" key="3">
    <source>
        <dbReference type="PROSITE" id="PS50994"/>
    </source>
</evidence>
<dbReference type="Gene3D" id="3.30.420.10">
    <property type="entry name" value="Ribonuclease H-like superfamily/Ribonuclease H"/>
    <property type="match status" value="1"/>
</dbReference>
<sequence>MLRMDGPTSVRSINHKIYYLIVTDGYSRFSWVFFLSTKDETSGILKTFITGMENQINHKVKIIRCDNGTEFKNNDINQFYEMKGIKREFSVARTPQQNRVAERKNRTLIEASRTMLADSLLPTTFWAEATPSISFMRPFGCPVTILNTLDPLGKFDGKADEGFFVGYSINNKAFRVFNTRTRKVEENMHITFLENKPNVEGSGSDWLFDIDLLTNSMNYKPSSKDAVADDAGKKTNEEPANEAGLDNLLVQQKQGYANSTNRVSSVSPSISAVGKSFTNVNDLPTDPLMPDLEDTADLLNTGIFSGAYDDEHEGVEADHNNMETTMNVSPIPTTRIHKDHPKDQIIGDINSATQTRRMTKIFEEHVMKPMKVTQSFEDPSLDEAMQIRNKARLVAQGYTQEEGIDYDQIFSRVAKIEATRLFLAYASFMGFIVYRMNVKSGFLYGTIEEEPGMRPCLPTYWKIDLEEAQLIRLYSSRRTKLQQKEDGIFISQDKYVADILKKFDFVTVKTASTPIEPNKALVKDEEAEDVDVHLYRSMIGSLMYLTASRPDITFAVCACARFQVTPKVSHLHAVKRIFRYLKGQPKLGIWYLRDSPFDLEAFSDSDYAGAILDRKSTTEEYVAAANCCGQVLWIQNQMLDYGFNFMNTKIYIDNESTICIVNNPKFHAKTKHIEIWHHFTRDSYEKRLIQVIKVHSDHNVADLLTKAFDVSREANDVNMQSRLDGRTCNIKQKCVISQTRRQIKRGQDTKIPQSSGPPEKVGDEAVHKELGDRMKRAATTASSLEAEQDSGNINRIGVDTARHKLNTASINTLENGDMEITATIDGKVKVISEASIRRHLKLEDSDGISIFPTLEIFEQLALMGVKFYRVKDQQSQLSPISAPSTSQPPTSPPSIQTTHVAEEAATMPHDSPLLRVHSLGSDEGSMTLNELTVLYTTLSKKVETLESDLKQTKLTYGAAYTKLIMKVKKLEHKVKSSKARRRVRLVISDDEDNQEDPSKQGRKIAQIDEDEGITLVQMSAQTQGRHEHDFKESDFEFIAPEEDYTAEPDISTANVPVSTAGAEVSTASPEVKTAAESLVYIRRSAAKRKDKGKAIMKEAEPVQKKTKLQLEQERLGLEEALRLQEQLDEEERQRIARVHEEASTFNAEEWDNIQAQIEADEELAHMLQA</sequence>
<evidence type="ECO:0000313" key="5">
    <source>
        <dbReference type="Proteomes" id="UP001151760"/>
    </source>
</evidence>
<feature type="region of interest" description="Disordered" evidence="2">
    <location>
        <begin position="739"/>
        <end position="763"/>
    </location>
</feature>
<feature type="region of interest" description="Disordered" evidence="2">
    <location>
        <begin position="987"/>
        <end position="1006"/>
    </location>
</feature>
<dbReference type="InterPro" id="IPR036397">
    <property type="entry name" value="RNaseH_sf"/>
</dbReference>
<dbReference type="PROSITE" id="PS50994">
    <property type="entry name" value="INTEGRASE"/>
    <property type="match status" value="1"/>
</dbReference>
<keyword evidence="1" id="KW-0175">Coiled coil</keyword>
<dbReference type="InterPro" id="IPR057670">
    <property type="entry name" value="SH3_retrovirus"/>
</dbReference>